<dbReference type="STRING" id="43335.A0A4U5NLN5"/>
<dbReference type="InterPro" id="IPR036638">
    <property type="entry name" value="HLH_DNA-bd_sf"/>
</dbReference>
<name>A0A4U5NLN5_POPAL</name>
<reference evidence="7" key="1">
    <citation type="submission" date="2018-10" db="EMBL/GenBank/DDBJ databases">
        <title>Population genomic analysis revealed the cold adaptation of white poplar.</title>
        <authorList>
            <person name="Liu Y.-J."/>
        </authorList>
    </citation>
    <scope>NUCLEOTIDE SEQUENCE [LARGE SCALE GENOMIC DNA]</scope>
    <source>
        <strain evidence="7">PAL-ZL1</strain>
    </source>
</reference>
<dbReference type="InterPro" id="IPR011598">
    <property type="entry name" value="bHLH_dom"/>
</dbReference>
<evidence type="ECO:0000256" key="4">
    <source>
        <dbReference type="ARBA" id="ARBA00023242"/>
    </source>
</evidence>
<evidence type="ECO:0000256" key="1">
    <source>
        <dbReference type="ARBA" id="ARBA00004123"/>
    </source>
</evidence>
<dbReference type="Pfam" id="PF00010">
    <property type="entry name" value="HLH"/>
    <property type="match status" value="1"/>
</dbReference>
<feature type="domain" description="BHLH" evidence="6">
    <location>
        <begin position="181"/>
        <end position="231"/>
    </location>
</feature>
<comment type="subcellular location">
    <subcellularLocation>
        <location evidence="1">Nucleus</location>
    </subcellularLocation>
</comment>
<accession>A0A4U5NLN5</accession>
<proteinExistence type="predicted"/>
<comment type="caution">
    <text evidence="7">The sequence shown here is derived from an EMBL/GenBank/DDBJ whole genome shotgun (WGS) entry which is preliminary data.</text>
</comment>
<dbReference type="PANTHER" id="PTHR12565">
    <property type="entry name" value="STEROL REGULATORY ELEMENT-BINDING PROTEIN"/>
    <property type="match status" value="1"/>
</dbReference>
<feature type="compositionally biased region" description="Basic and acidic residues" evidence="5">
    <location>
        <begin position="131"/>
        <end position="142"/>
    </location>
</feature>
<organism evidence="7">
    <name type="scientific">Populus alba</name>
    <name type="common">White poplar</name>
    <dbReference type="NCBI Taxonomy" id="43335"/>
    <lineage>
        <taxon>Eukaryota</taxon>
        <taxon>Viridiplantae</taxon>
        <taxon>Streptophyta</taxon>
        <taxon>Embryophyta</taxon>
        <taxon>Tracheophyta</taxon>
        <taxon>Spermatophyta</taxon>
        <taxon>Magnoliopsida</taxon>
        <taxon>eudicotyledons</taxon>
        <taxon>Gunneridae</taxon>
        <taxon>Pentapetalae</taxon>
        <taxon>rosids</taxon>
        <taxon>fabids</taxon>
        <taxon>Malpighiales</taxon>
        <taxon>Salicaceae</taxon>
        <taxon>Saliceae</taxon>
        <taxon>Populus</taxon>
    </lineage>
</organism>
<evidence type="ECO:0000259" key="6">
    <source>
        <dbReference type="PROSITE" id="PS50888"/>
    </source>
</evidence>
<evidence type="ECO:0000313" key="7">
    <source>
        <dbReference type="EMBL" id="TKR84579.1"/>
    </source>
</evidence>
<keyword evidence="4" id="KW-0539">Nucleus</keyword>
<evidence type="ECO:0000256" key="5">
    <source>
        <dbReference type="SAM" id="MobiDB-lite"/>
    </source>
</evidence>
<protein>
    <submittedName>
        <fullName evidence="7">Transcription factor bHLH63-like</fullName>
    </submittedName>
</protein>
<dbReference type="EMBL" id="RCHU01001001">
    <property type="protein sequence ID" value="TKR84579.1"/>
    <property type="molecule type" value="Genomic_DNA"/>
</dbReference>
<evidence type="ECO:0000256" key="3">
    <source>
        <dbReference type="ARBA" id="ARBA00023163"/>
    </source>
</evidence>
<dbReference type="AlphaFoldDB" id="A0A4U5NLN5"/>
<sequence>MAAFPYQHQHLAFLVDGFQPNPNTKNDVSSLLLEQETIASGAIFSPNLTHEYLQESTLHAERILETIRGDENFSEKAHFTSSINYSSAIVNHNSSSPSMVIGLDYSEEDQVTQVMTPTMGQMRKQSLPTKKVKEESNREKRNPKSSVSTNLERERPTKRQKKAPPLEHPTGYVHVRARRGEATDRHSLAERVRRERISAKMKLLQSLVPGCDQITGKALILDEIVRYVQSLKDRVGSLEAELALVNEMVINDFKVSHNMETQAWQELFSSELQLPSDLESGSSQLSSFVETSDAPNSLLQPHLTKLATLISSGISDVKHYLQKCLLFSSSSLSRLRSMSCDTNSIGSRDFGS</sequence>
<keyword evidence="2" id="KW-0805">Transcription regulation</keyword>
<dbReference type="SUPFAM" id="SSF47459">
    <property type="entry name" value="HLH, helix-loop-helix DNA-binding domain"/>
    <property type="match status" value="1"/>
</dbReference>
<dbReference type="GO" id="GO:0003700">
    <property type="term" value="F:DNA-binding transcription factor activity"/>
    <property type="evidence" value="ECO:0007669"/>
    <property type="project" value="TreeGrafter"/>
</dbReference>
<keyword evidence="3" id="KW-0804">Transcription</keyword>
<feature type="compositionally biased region" description="Polar residues" evidence="5">
    <location>
        <begin position="116"/>
        <end position="128"/>
    </location>
</feature>
<dbReference type="GO" id="GO:0005634">
    <property type="term" value="C:nucleus"/>
    <property type="evidence" value="ECO:0007669"/>
    <property type="project" value="UniProtKB-SubCell"/>
</dbReference>
<dbReference type="GO" id="GO:0046983">
    <property type="term" value="F:protein dimerization activity"/>
    <property type="evidence" value="ECO:0007669"/>
    <property type="project" value="InterPro"/>
</dbReference>
<dbReference type="InterPro" id="IPR024097">
    <property type="entry name" value="bHLH_ZIP_TF"/>
</dbReference>
<dbReference type="SMART" id="SM00353">
    <property type="entry name" value="HLH"/>
    <property type="match status" value="1"/>
</dbReference>
<gene>
    <name evidence="7" type="ORF">D5086_0000255970</name>
</gene>
<dbReference type="PROSITE" id="PS50888">
    <property type="entry name" value="BHLH"/>
    <property type="match status" value="1"/>
</dbReference>
<evidence type="ECO:0000256" key="2">
    <source>
        <dbReference type="ARBA" id="ARBA00023015"/>
    </source>
</evidence>
<dbReference type="PANTHER" id="PTHR12565:SF465">
    <property type="entry name" value="TRANSCRIPTION FACTOR BHLH49-LIKE"/>
    <property type="match status" value="1"/>
</dbReference>
<feature type="region of interest" description="Disordered" evidence="5">
    <location>
        <begin position="116"/>
        <end position="174"/>
    </location>
</feature>
<dbReference type="Gene3D" id="4.10.280.10">
    <property type="entry name" value="Helix-loop-helix DNA-binding domain"/>
    <property type="match status" value="1"/>
</dbReference>